<sequence>MKRQGSCYLPDIMFIQQLQAINRRQATSREKECFPRSPCRYAALAPCTGGAQSTWGENHCRARLNRIEKVDGRGKSQGWQDTGELISDAVIFQFWWANGFEEWPMSGQKIMILGIHREEKMSRWRLDQYEDTILRTKRYQWKERSCTPVLVSPVFPFSRFPSRKAHGQGQGQALTGFAYPNDATLVHWSVADRLKETREDEEKPGEFINTPLLRSRLEGISERGSSTACEACRPVWRWKRWIEGGEMLMDVQGKRRSIRVKRKSGTLNGSRGKRLPPGVLSWFDFPCIPTAPALPIPSRKLILAAWAFNLLFPSIRTHLVRYGLHSFLTYASRCNYYILPSLNTLSYTFLLLKQTFVAPPKTNLFPFSIPGSPDYQPNSVFNLPNISNFHIDFDLDPVIRTSLVRPLSALVTDGYTSHQTPEFLPAAAVNTPASSHRHPRAAKVQ</sequence>
<proteinExistence type="predicted"/>
<dbReference type="Proteomes" id="UP000830671">
    <property type="component" value="Chromosome 2"/>
</dbReference>
<evidence type="ECO:0000313" key="2">
    <source>
        <dbReference type="Proteomes" id="UP000830671"/>
    </source>
</evidence>
<dbReference type="EMBL" id="CP019474">
    <property type="protein sequence ID" value="UQC76936.1"/>
    <property type="molecule type" value="Genomic_DNA"/>
</dbReference>
<name>A0A9Q8SGG0_9PEZI</name>
<protein>
    <submittedName>
        <fullName evidence="1">Uncharacterized protein</fullName>
    </submittedName>
</protein>
<dbReference type="AlphaFoldDB" id="A0A9Q8SGG0"/>
<evidence type="ECO:0000313" key="1">
    <source>
        <dbReference type="EMBL" id="UQC76936.1"/>
    </source>
</evidence>
<dbReference type="GeneID" id="73336444"/>
<reference evidence="1" key="1">
    <citation type="journal article" date="2021" name="Mol. Plant Microbe Interact.">
        <title>Complete Genome Sequence of the Plant-Pathogenic Fungus Colletotrichum lupini.</title>
        <authorList>
            <person name="Baroncelli R."/>
            <person name="Pensec F."/>
            <person name="Da Lio D."/>
            <person name="Boufleur T."/>
            <person name="Vicente I."/>
            <person name="Sarrocco S."/>
            <person name="Picot A."/>
            <person name="Baraldi E."/>
            <person name="Sukno S."/>
            <person name="Thon M."/>
            <person name="Le Floch G."/>
        </authorList>
    </citation>
    <scope>NUCLEOTIDE SEQUENCE</scope>
    <source>
        <strain evidence="1">IMI 504893</strain>
    </source>
</reference>
<gene>
    <name evidence="1" type="ORF">CLUP02_02402</name>
</gene>
<organism evidence="1 2">
    <name type="scientific">Colletotrichum lupini</name>
    <dbReference type="NCBI Taxonomy" id="145971"/>
    <lineage>
        <taxon>Eukaryota</taxon>
        <taxon>Fungi</taxon>
        <taxon>Dikarya</taxon>
        <taxon>Ascomycota</taxon>
        <taxon>Pezizomycotina</taxon>
        <taxon>Sordariomycetes</taxon>
        <taxon>Hypocreomycetidae</taxon>
        <taxon>Glomerellales</taxon>
        <taxon>Glomerellaceae</taxon>
        <taxon>Colletotrichum</taxon>
        <taxon>Colletotrichum acutatum species complex</taxon>
    </lineage>
</organism>
<dbReference type="RefSeq" id="XP_049138577.1">
    <property type="nucleotide sequence ID" value="XM_049281434.1"/>
</dbReference>
<accession>A0A9Q8SGG0</accession>
<keyword evidence="2" id="KW-1185">Reference proteome</keyword>
<dbReference type="KEGG" id="clup:CLUP02_02402"/>